<protein>
    <submittedName>
        <fullName evidence="1">Uncharacterized protein</fullName>
    </submittedName>
</protein>
<gene>
    <name evidence="1" type="ORF">RHMOL_Rhmol08G0160100</name>
</gene>
<dbReference type="EMBL" id="CM046395">
    <property type="protein sequence ID" value="KAI8542709.1"/>
    <property type="molecule type" value="Genomic_DNA"/>
</dbReference>
<proteinExistence type="predicted"/>
<keyword evidence="2" id="KW-1185">Reference proteome</keyword>
<dbReference type="Proteomes" id="UP001062846">
    <property type="component" value="Chromosome 8"/>
</dbReference>
<accession>A0ACC0MQ70</accession>
<organism evidence="1 2">
    <name type="scientific">Rhododendron molle</name>
    <name type="common">Chinese azalea</name>
    <name type="synonym">Azalea mollis</name>
    <dbReference type="NCBI Taxonomy" id="49168"/>
    <lineage>
        <taxon>Eukaryota</taxon>
        <taxon>Viridiplantae</taxon>
        <taxon>Streptophyta</taxon>
        <taxon>Embryophyta</taxon>
        <taxon>Tracheophyta</taxon>
        <taxon>Spermatophyta</taxon>
        <taxon>Magnoliopsida</taxon>
        <taxon>eudicotyledons</taxon>
        <taxon>Gunneridae</taxon>
        <taxon>Pentapetalae</taxon>
        <taxon>asterids</taxon>
        <taxon>Ericales</taxon>
        <taxon>Ericaceae</taxon>
        <taxon>Ericoideae</taxon>
        <taxon>Rhodoreae</taxon>
        <taxon>Rhododendron</taxon>
    </lineage>
</organism>
<comment type="caution">
    <text evidence="1">The sequence shown here is derived from an EMBL/GenBank/DDBJ whole genome shotgun (WGS) entry which is preliminary data.</text>
</comment>
<evidence type="ECO:0000313" key="1">
    <source>
        <dbReference type="EMBL" id="KAI8542709.1"/>
    </source>
</evidence>
<evidence type="ECO:0000313" key="2">
    <source>
        <dbReference type="Proteomes" id="UP001062846"/>
    </source>
</evidence>
<name>A0ACC0MQ70_RHOML</name>
<reference evidence="1" key="1">
    <citation type="submission" date="2022-02" db="EMBL/GenBank/DDBJ databases">
        <title>Plant Genome Project.</title>
        <authorList>
            <person name="Zhang R.-G."/>
        </authorList>
    </citation>
    <scope>NUCLEOTIDE SEQUENCE</scope>
    <source>
        <strain evidence="1">AT1</strain>
    </source>
</reference>
<sequence length="268" mass="30842">MREIGSLGSTNKLYVLGLGPDRRITRYTGIVVNGVRFQTKERDRCRRTQNSGIFVKGEETEYYGVLVDIIELQYCHGNRVFLFKCDWWDTGNKKTGIKKDGHLTSVNISRKWYKDDTFVLATQAEQVFYINDIKNGGTWQVVQKTCPRNLFDVSEKEEKEDGGDDAEVLIFNDEPYQQFVPNDPNEVEQVDDRRLSPLNRTDVYSDHVDADVVLSRGTSSLLVDDFINDEVDEEDDTMIDYNNDDCSDEEDVEDSDNDSDDDSDDDTY</sequence>